<feature type="compositionally biased region" description="Low complexity" evidence="1">
    <location>
        <begin position="762"/>
        <end position="776"/>
    </location>
</feature>
<feature type="compositionally biased region" description="Polar residues" evidence="1">
    <location>
        <begin position="545"/>
        <end position="562"/>
    </location>
</feature>
<dbReference type="AlphaFoldDB" id="A0ABD3NF50"/>
<feature type="compositionally biased region" description="Low complexity" evidence="1">
    <location>
        <begin position="229"/>
        <end position="244"/>
    </location>
</feature>
<feature type="compositionally biased region" description="Gly residues" evidence="1">
    <location>
        <begin position="617"/>
        <end position="626"/>
    </location>
</feature>
<feature type="compositionally biased region" description="Polar residues" evidence="1">
    <location>
        <begin position="578"/>
        <end position="612"/>
    </location>
</feature>
<feature type="compositionally biased region" description="Low complexity" evidence="1">
    <location>
        <begin position="187"/>
        <end position="197"/>
    </location>
</feature>
<reference evidence="2 3" key="1">
    <citation type="submission" date="2024-10" db="EMBL/GenBank/DDBJ databases">
        <title>Updated reference genomes for cyclostephanoid diatoms.</title>
        <authorList>
            <person name="Roberts W.R."/>
            <person name="Alverson A.J."/>
        </authorList>
    </citation>
    <scope>NUCLEOTIDE SEQUENCE [LARGE SCALE GENOMIC DNA]</scope>
    <source>
        <strain evidence="2 3">AJA276-08</strain>
    </source>
</reference>
<feature type="compositionally biased region" description="Polar residues" evidence="1">
    <location>
        <begin position="634"/>
        <end position="646"/>
    </location>
</feature>
<evidence type="ECO:0000256" key="1">
    <source>
        <dbReference type="SAM" id="MobiDB-lite"/>
    </source>
</evidence>
<sequence>MVSSTATAGTGGSSPAAMTTMTTAADGSSENDSPSDEPTASASTETDKVVVSSSLDGVVAEETELSPPATLPGPGYIPPRCREEEEEDEEEEEKKKEEEDVRTRRAAFATAQTPRHCNKKNRGGGGGGSNDNQDMDYAPEDDDDGDDGDDDRHPRPSSDGVSPHPIAAAGGDEASPSHGKSTRHPRPSTTSTAATAADHWDNHQQHQYLHPQRTNSQDGMSHECSGTRSGSMDQTLSSSSMSRSTHYGRPPPSYYHPARPHPSGVSFHDGGYHHHYSQYYEDPYDDDFGADPYSSSFSAPINGNHQDRHHHLHPQAVALNDPRRYDPQQLRTVVDTTRHLHPDHRHPPVHHRPHVVYRGGASAVREHLPGPFHHHYRPHPPPPGHPRTQGSMDDPRYSPHGSATNDYDRGHDDSHFASRHHRANYPYAPRGGGIYDYAYHRYEGGVTLSPPPPLSSSQRHQDRYHFDGGSPPSASKGEAVPSLLLPGPRGGGGAGHHRAVIVSGERRLLQRPPPQRQMGREGETAPPSRSPSGGGWQHSNRRHPLSSSGGVIDSGTMTTDINADQGGVDDVERGDGGSTTSVQGTASSSIGASIHAVSSSFSNEGNRQTKQTLGGVDLKGGGGRGGPLPEYQVATKQSPRVVTSSGSFGASIKTITSIHQEASLLLPNQPSLKSIEDDSQSLRSDSSWRQLQQIASVDKQEMMRMQSSSKSVSTYASECKETGNSPVMDAEVSAAAAGKGEMEVVVAAPMEKVTADAAVPADHGTVDTTDVTTTPSVEDDDSGCGVAANKRASPGELQTALSRTSSLSNSPTDDDHHNVALRHSSTGNDDAAVVAVHENREYAPPPPQSIDQYRMMQHPSHTPPT</sequence>
<feature type="compositionally biased region" description="Low complexity" evidence="1">
    <location>
        <begin position="106"/>
        <end position="115"/>
    </location>
</feature>
<organism evidence="2 3">
    <name type="scientific">Stephanodiscus triporus</name>
    <dbReference type="NCBI Taxonomy" id="2934178"/>
    <lineage>
        <taxon>Eukaryota</taxon>
        <taxon>Sar</taxon>
        <taxon>Stramenopiles</taxon>
        <taxon>Ochrophyta</taxon>
        <taxon>Bacillariophyta</taxon>
        <taxon>Coscinodiscophyceae</taxon>
        <taxon>Thalassiosirophycidae</taxon>
        <taxon>Stephanodiscales</taxon>
        <taxon>Stephanodiscaceae</taxon>
        <taxon>Stephanodiscus</taxon>
    </lineage>
</organism>
<gene>
    <name evidence="2" type="ORF">ACHAW5_003278</name>
</gene>
<feature type="region of interest" description="Disordered" evidence="1">
    <location>
        <begin position="758"/>
        <end position="865"/>
    </location>
</feature>
<evidence type="ECO:0000313" key="2">
    <source>
        <dbReference type="EMBL" id="KAL3774670.1"/>
    </source>
</evidence>
<evidence type="ECO:0000313" key="3">
    <source>
        <dbReference type="Proteomes" id="UP001530315"/>
    </source>
</evidence>
<name>A0ABD3NF50_9STRA</name>
<accession>A0ABD3NF50</accession>
<feature type="compositionally biased region" description="Polar residues" evidence="1">
    <location>
        <begin position="799"/>
        <end position="811"/>
    </location>
</feature>
<protein>
    <submittedName>
        <fullName evidence="2">Uncharacterized protein</fullName>
    </submittedName>
</protein>
<comment type="caution">
    <text evidence="2">The sequence shown here is derived from an EMBL/GenBank/DDBJ whole genome shotgun (WGS) entry which is preliminary data.</text>
</comment>
<feature type="compositionally biased region" description="Polar residues" evidence="1">
    <location>
        <begin position="26"/>
        <end position="44"/>
    </location>
</feature>
<feature type="compositionally biased region" description="Low complexity" evidence="1">
    <location>
        <begin position="1"/>
        <end position="25"/>
    </location>
</feature>
<feature type="compositionally biased region" description="Basic and acidic residues" evidence="1">
    <location>
        <begin position="406"/>
        <end position="416"/>
    </location>
</feature>
<dbReference type="Proteomes" id="UP001530315">
    <property type="component" value="Unassembled WGS sequence"/>
</dbReference>
<keyword evidence="3" id="KW-1185">Reference proteome</keyword>
<feature type="region of interest" description="Disordered" evidence="1">
    <location>
        <begin position="448"/>
        <end position="646"/>
    </location>
</feature>
<feature type="region of interest" description="Disordered" evidence="1">
    <location>
        <begin position="1"/>
        <end position="269"/>
    </location>
</feature>
<proteinExistence type="predicted"/>
<feature type="compositionally biased region" description="Acidic residues" evidence="1">
    <location>
        <begin position="133"/>
        <end position="149"/>
    </location>
</feature>
<feature type="region of interest" description="Disordered" evidence="1">
    <location>
        <begin position="365"/>
        <end position="428"/>
    </location>
</feature>
<dbReference type="EMBL" id="JALLAZ020001452">
    <property type="protein sequence ID" value="KAL3774670.1"/>
    <property type="molecule type" value="Genomic_DNA"/>
</dbReference>
<feature type="compositionally biased region" description="Basic and acidic residues" evidence="1">
    <location>
        <begin position="93"/>
        <end position="103"/>
    </location>
</feature>
<feature type="compositionally biased region" description="Polar residues" evidence="1">
    <location>
        <begin position="212"/>
        <end position="228"/>
    </location>
</feature>